<keyword evidence="1" id="KW-0489">Methyltransferase</keyword>
<keyword evidence="2" id="KW-1185">Reference proteome</keyword>
<keyword evidence="1" id="KW-0808">Transferase</keyword>
<comment type="caution">
    <text evidence="1">The sequence shown here is derived from an EMBL/GenBank/DDBJ whole genome shotgun (WGS) entry which is preliminary data.</text>
</comment>
<dbReference type="AlphaFoldDB" id="A0A327NLR0"/>
<evidence type="ECO:0000313" key="2">
    <source>
        <dbReference type="Proteomes" id="UP000249016"/>
    </source>
</evidence>
<name>A0A327NLR0_9BACT</name>
<dbReference type="InterPro" id="IPR029063">
    <property type="entry name" value="SAM-dependent_MTases_sf"/>
</dbReference>
<dbReference type="GO" id="GO:0032259">
    <property type="term" value="P:methylation"/>
    <property type="evidence" value="ECO:0007669"/>
    <property type="project" value="UniProtKB-KW"/>
</dbReference>
<gene>
    <name evidence="1" type="ORF">HMF3257_13600</name>
</gene>
<reference evidence="1 2" key="1">
    <citation type="submission" date="2018-06" db="EMBL/GenBank/DDBJ databases">
        <title>Spirosoma sp. HMF3257 Genome sequencing and assembly.</title>
        <authorList>
            <person name="Kang H."/>
            <person name="Cha I."/>
            <person name="Kim H."/>
            <person name="Kang J."/>
            <person name="Joh K."/>
        </authorList>
    </citation>
    <scope>NUCLEOTIDE SEQUENCE [LARGE SCALE GENOMIC DNA]</scope>
    <source>
        <strain evidence="1 2">HMF3257</strain>
    </source>
</reference>
<proteinExistence type="predicted"/>
<dbReference type="GO" id="GO:0008168">
    <property type="term" value="F:methyltransferase activity"/>
    <property type="evidence" value="ECO:0007669"/>
    <property type="project" value="UniProtKB-KW"/>
</dbReference>
<protein>
    <submittedName>
        <fullName evidence="1">SAM-dependent methyltransferase</fullName>
    </submittedName>
</protein>
<dbReference type="EMBL" id="QLII01000001">
    <property type="protein sequence ID" value="RAI75006.1"/>
    <property type="molecule type" value="Genomic_DNA"/>
</dbReference>
<dbReference type="OrthoDB" id="9765084at2"/>
<organism evidence="1 2">
    <name type="scientific">Spirosoma telluris</name>
    <dbReference type="NCBI Taxonomy" id="2183553"/>
    <lineage>
        <taxon>Bacteria</taxon>
        <taxon>Pseudomonadati</taxon>
        <taxon>Bacteroidota</taxon>
        <taxon>Cytophagia</taxon>
        <taxon>Cytophagales</taxon>
        <taxon>Cytophagaceae</taxon>
        <taxon>Spirosoma</taxon>
    </lineage>
</organism>
<dbReference type="Gene3D" id="3.40.50.150">
    <property type="entry name" value="Vaccinia Virus protein VP39"/>
    <property type="match status" value="1"/>
</dbReference>
<evidence type="ECO:0000313" key="1">
    <source>
        <dbReference type="EMBL" id="RAI75006.1"/>
    </source>
</evidence>
<sequence>MYEHLVTKKYLIPHEEVSLLNPKPVDVYKIIKPDQLPFISYPYEWSFSMLKDAALLTLEIQKLALKAGMWLKDASAYNVQFTPDAQPIFIDTLSFEVYDKVSAWVGYGQFCRHFLAPLALMSLTDVSMNQLLTIHLDGVPLPLATKLLPFTSRFNLGLYFHLHLHANMQAKSVEKEGITAKKVNAQTHSKASLLKITNHLISTIQSLHWRPVDTTWDAYYDKWVGEAYLTLKKNVIREYLRQIPPGKLLDLGANDGTFSFLAAEAGHQVGAFDIDPACVEKNYLTIKHGKQHAVFPLLVNLVNSAPGIGWRNTERTSLLQRIEGYTTGMALAIVHHICIANNIPLASLASFLADMFPHLIIEFVPKSDEKVKILLEHRDDLFEEYTVGGFEATFCRHFHLVAKTALAPTERILYLFKRLHA</sequence>
<dbReference type="RefSeq" id="WP_111342884.1">
    <property type="nucleotide sequence ID" value="NZ_QLII01000001.1"/>
</dbReference>
<accession>A0A327NLR0</accession>
<dbReference type="Proteomes" id="UP000249016">
    <property type="component" value="Unassembled WGS sequence"/>
</dbReference>
<dbReference type="SUPFAM" id="SSF53335">
    <property type="entry name" value="S-adenosyl-L-methionine-dependent methyltransferases"/>
    <property type="match status" value="1"/>
</dbReference>